<dbReference type="GO" id="GO:0005576">
    <property type="term" value="C:extracellular region"/>
    <property type="evidence" value="ECO:0007669"/>
    <property type="project" value="UniProtKB-SubCell"/>
</dbReference>
<evidence type="ECO:0000256" key="3">
    <source>
        <dbReference type="ARBA" id="ARBA00007806"/>
    </source>
</evidence>
<keyword evidence="5" id="KW-0964">Secreted</keyword>
<dbReference type="Pfam" id="PF01055">
    <property type="entry name" value="Glyco_hydro_31_2nd"/>
    <property type="match status" value="1"/>
</dbReference>
<feature type="region of interest" description="Disordered" evidence="15">
    <location>
        <begin position="409"/>
        <end position="431"/>
    </location>
</feature>
<dbReference type="GO" id="GO:0071555">
    <property type="term" value="P:cell wall organization"/>
    <property type="evidence" value="ECO:0007669"/>
    <property type="project" value="UniProtKB-KW"/>
</dbReference>
<comment type="catalytic activity">
    <reaction evidence="1">
        <text>Hydrolysis of terminal, non-reducing beta-D-glucosyl residues with release of beta-D-glucose.</text>
        <dbReference type="EC" id="3.2.1.21"/>
    </reaction>
</comment>
<dbReference type="GO" id="GO:0008422">
    <property type="term" value="F:beta-glucosidase activity"/>
    <property type="evidence" value="ECO:0007669"/>
    <property type="project" value="UniProtKB-EC"/>
</dbReference>
<dbReference type="AlphaFoldDB" id="A0A0D0C3R4"/>
<dbReference type="InterPro" id="IPR048395">
    <property type="entry name" value="Glyco_hydro_31_C"/>
</dbReference>
<keyword evidence="6" id="KW-0732">Signal</keyword>
<dbReference type="InterPro" id="IPR025887">
    <property type="entry name" value="Glyco_hydro_31_N_dom"/>
</dbReference>
<dbReference type="InterPro" id="IPR000322">
    <property type="entry name" value="Glyco_hydro_31_TIM"/>
</dbReference>
<evidence type="ECO:0000259" key="18">
    <source>
        <dbReference type="Pfam" id="PF21365"/>
    </source>
</evidence>
<feature type="domain" description="Glycoside hydrolase family 31 N-terminal" evidence="17">
    <location>
        <begin position="58"/>
        <end position="162"/>
    </location>
</feature>
<evidence type="ECO:0000256" key="10">
    <source>
        <dbReference type="ARBA" id="ARBA00023295"/>
    </source>
</evidence>
<evidence type="ECO:0000259" key="16">
    <source>
        <dbReference type="Pfam" id="PF01055"/>
    </source>
</evidence>
<reference evidence="19 20" key="1">
    <citation type="submission" date="2014-04" db="EMBL/GenBank/DDBJ databases">
        <title>Evolutionary Origins and Diversification of the Mycorrhizal Mutualists.</title>
        <authorList>
            <consortium name="DOE Joint Genome Institute"/>
            <consortium name="Mycorrhizal Genomics Consortium"/>
            <person name="Kohler A."/>
            <person name="Kuo A."/>
            <person name="Nagy L.G."/>
            <person name="Floudas D."/>
            <person name="Copeland A."/>
            <person name="Barry K.W."/>
            <person name="Cichocki N."/>
            <person name="Veneault-Fourrey C."/>
            <person name="LaButti K."/>
            <person name="Lindquist E.A."/>
            <person name="Lipzen A."/>
            <person name="Lundell T."/>
            <person name="Morin E."/>
            <person name="Murat C."/>
            <person name="Riley R."/>
            <person name="Ohm R."/>
            <person name="Sun H."/>
            <person name="Tunlid A."/>
            <person name="Henrissat B."/>
            <person name="Grigoriev I.V."/>
            <person name="Hibbett D.S."/>
            <person name="Martin F."/>
        </authorList>
    </citation>
    <scope>NUCLEOTIDE SEQUENCE [LARGE SCALE GENOMIC DNA]</scope>
    <source>
        <strain evidence="19 20">FD-317 M1</strain>
    </source>
</reference>
<sequence length="664" mass="74161">MGPSLSRRLPNSFLGLDTIDGYADEHLAGFMVPDSVLPRPNRTFQASPSAVAVQFNCTTSPFSFTIFRTSTREVLFTTANHPLIFEPQYLRVKTALPPNANIYGLGEHTDSFRLPTFNTTCILWSGDAYEIPTGKNLYGNHPIYFEHRSTGTHGVFLLNSNGMDIKINDTEGTNGGVTLEYNVLGGVLDFYFLAGSEEDPLEVSRRYAEIVGTPDKVPYCSFGLHQYRFGYTSFVDVGNVITHYSAAEIPLDTMCNDIDYMQGRRIFTVDPSYFPLPRMREIVQYLHAHNQKYILMADPAVAYAPGEGSGPYDRGTQMDIWMKMPNGSAEFALAWPGKVSGYSPESYIPAHSELLISGVTHCPDWFHPDVQDYCTYKFCLFYNTTDGIDIDGAWMDMNEPSNAQQMALRPPRTAPVPDPTTPIFGESPSSLRKRDDGINLLNPPYAIENAAGDLSTKTSWTNATHANGLVEYDTHNLYRTMMSVAARDAMLARRPGLRTLVITRSTFAGAGAHVGKWLGDNFRSWGQYRLSIAGVLGMAGMFQISMVGTDICGYAEIATSTLWAGWAMLGRFYPFMRCMTAHNADTSIGQEFYCWPVVAHAARNVLNIRYRLMYYFFTAFHQANFDGIPVFLFTPSILISPVTEESSTSVTIYLPKHTFHDFQD</sequence>
<feature type="domain" description="Glycoside hydrolase family 31 TIM barrel" evidence="16">
    <location>
        <begin position="216"/>
        <end position="619"/>
    </location>
</feature>
<keyword evidence="9" id="KW-0119">Carbohydrate metabolism</keyword>
<evidence type="ECO:0000256" key="8">
    <source>
        <dbReference type="ARBA" id="ARBA00023180"/>
    </source>
</evidence>
<evidence type="ECO:0000313" key="19">
    <source>
        <dbReference type="EMBL" id="KIK52452.1"/>
    </source>
</evidence>
<dbReference type="GO" id="GO:0030246">
    <property type="term" value="F:carbohydrate binding"/>
    <property type="evidence" value="ECO:0007669"/>
    <property type="project" value="InterPro"/>
</dbReference>
<dbReference type="EC" id="3.2.1.21" evidence="4"/>
<proteinExistence type="inferred from homology"/>
<keyword evidence="10 14" id="KW-0326">Glycosidase</keyword>
<evidence type="ECO:0000256" key="4">
    <source>
        <dbReference type="ARBA" id="ARBA00012744"/>
    </source>
</evidence>
<dbReference type="InterPro" id="IPR013780">
    <property type="entry name" value="Glyco_hydro_b"/>
</dbReference>
<dbReference type="OrthoDB" id="5839090at2759"/>
<dbReference type="GO" id="GO:0000272">
    <property type="term" value="P:polysaccharide catabolic process"/>
    <property type="evidence" value="ECO:0007669"/>
    <property type="project" value="UniProtKB-KW"/>
</dbReference>
<dbReference type="Proteomes" id="UP000053593">
    <property type="component" value="Unassembled WGS sequence"/>
</dbReference>
<evidence type="ECO:0000256" key="12">
    <source>
        <dbReference type="ARBA" id="ARBA00023326"/>
    </source>
</evidence>
<evidence type="ECO:0000256" key="11">
    <source>
        <dbReference type="ARBA" id="ARBA00023316"/>
    </source>
</evidence>
<keyword evidence="12" id="KW-0624">Polysaccharide degradation</keyword>
<dbReference type="PANTHER" id="PTHR22762">
    <property type="entry name" value="ALPHA-GLUCOSIDASE"/>
    <property type="match status" value="1"/>
</dbReference>
<dbReference type="Gene3D" id="3.20.20.80">
    <property type="entry name" value="Glycosidases"/>
    <property type="match status" value="1"/>
</dbReference>
<evidence type="ECO:0000256" key="7">
    <source>
        <dbReference type="ARBA" id="ARBA00022801"/>
    </source>
</evidence>
<dbReference type="PANTHER" id="PTHR22762:SF67">
    <property type="entry name" value="ALPHA_BETA-GLUCOSIDASE AGDC-RELATED"/>
    <property type="match status" value="1"/>
</dbReference>
<evidence type="ECO:0000256" key="5">
    <source>
        <dbReference type="ARBA" id="ARBA00022525"/>
    </source>
</evidence>
<evidence type="ECO:0000256" key="13">
    <source>
        <dbReference type="ARBA" id="ARBA00025512"/>
    </source>
</evidence>
<comment type="similarity">
    <text evidence="3 14">Belongs to the glycosyl hydrolase 31 family.</text>
</comment>
<keyword evidence="11" id="KW-0961">Cell wall biogenesis/degradation</keyword>
<comment type="function">
    <text evidence="13">Glucosidase involved in the degradation of cellulosic biomass. Has both alpha- and beta-glucosidase activity.</text>
</comment>
<dbReference type="SUPFAM" id="SSF74650">
    <property type="entry name" value="Galactose mutarotase-like"/>
    <property type="match status" value="1"/>
</dbReference>
<gene>
    <name evidence="19" type="ORF">GYMLUDRAFT_251163</name>
</gene>
<dbReference type="Pfam" id="PF21365">
    <property type="entry name" value="Glyco_hydro_31_3rd"/>
    <property type="match status" value="1"/>
</dbReference>
<dbReference type="EMBL" id="KN834842">
    <property type="protein sequence ID" value="KIK52452.1"/>
    <property type="molecule type" value="Genomic_DNA"/>
</dbReference>
<evidence type="ECO:0000259" key="17">
    <source>
        <dbReference type="Pfam" id="PF13802"/>
    </source>
</evidence>
<evidence type="ECO:0000256" key="2">
    <source>
        <dbReference type="ARBA" id="ARBA00004613"/>
    </source>
</evidence>
<keyword evidence="8" id="KW-0325">Glycoprotein</keyword>
<keyword evidence="20" id="KW-1185">Reference proteome</keyword>
<protein>
    <recommendedName>
        <fullName evidence="4">beta-glucosidase</fullName>
        <ecNumber evidence="4">3.2.1.21</ecNumber>
    </recommendedName>
</protein>
<keyword evidence="7 14" id="KW-0378">Hydrolase</keyword>
<dbReference type="CDD" id="cd14752">
    <property type="entry name" value="GH31_N"/>
    <property type="match status" value="1"/>
</dbReference>
<dbReference type="InterPro" id="IPR017853">
    <property type="entry name" value="GH"/>
</dbReference>
<dbReference type="InterPro" id="IPR011013">
    <property type="entry name" value="Gal_mutarotase_sf_dom"/>
</dbReference>
<dbReference type="SUPFAM" id="SSF51445">
    <property type="entry name" value="(Trans)glycosidases"/>
    <property type="match status" value="1"/>
</dbReference>
<dbReference type="HOGENOM" id="CLU_000631_11_0_1"/>
<dbReference type="Pfam" id="PF13802">
    <property type="entry name" value="Gal_mutarotas_2"/>
    <property type="match status" value="1"/>
</dbReference>
<evidence type="ECO:0000256" key="14">
    <source>
        <dbReference type="RuleBase" id="RU361185"/>
    </source>
</evidence>
<comment type="subcellular location">
    <subcellularLocation>
        <location evidence="2">Secreted</location>
    </subcellularLocation>
</comment>
<accession>A0A0D0C3R4</accession>
<evidence type="ECO:0000313" key="20">
    <source>
        <dbReference type="Proteomes" id="UP000053593"/>
    </source>
</evidence>
<evidence type="ECO:0000256" key="1">
    <source>
        <dbReference type="ARBA" id="ARBA00000448"/>
    </source>
</evidence>
<evidence type="ECO:0000256" key="15">
    <source>
        <dbReference type="SAM" id="MobiDB-lite"/>
    </source>
</evidence>
<evidence type="ECO:0000256" key="6">
    <source>
        <dbReference type="ARBA" id="ARBA00022729"/>
    </source>
</evidence>
<dbReference type="Gene3D" id="2.60.40.1180">
    <property type="entry name" value="Golgi alpha-mannosidase II"/>
    <property type="match status" value="1"/>
</dbReference>
<feature type="domain" description="Glycosyl hydrolase family 31 C-terminal" evidence="18">
    <location>
        <begin position="630"/>
        <end position="662"/>
    </location>
</feature>
<dbReference type="Gene3D" id="2.60.40.1760">
    <property type="entry name" value="glycosyl hydrolase (family 31)"/>
    <property type="match status" value="1"/>
</dbReference>
<evidence type="ECO:0000256" key="9">
    <source>
        <dbReference type="ARBA" id="ARBA00023277"/>
    </source>
</evidence>
<name>A0A0D0C3R4_9AGAR</name>
<organism evidence="19 20">
    <name type="scientific">Collybiopsis luxurians FD-317 M1</name>
    <dbReference type="NCBI Taxonomy" id="944289"/>
    <lineage>
        <taxon>Eukaryota</taxon>
        <taxon>Fungi</taxon>
        <taxon>Dikarya</taxon>
        <taxon>Basidiomycota</taxon>
        <taxon>Agaricomycotina</taxon>
        <taxon>Agaricomycetes</taxon>
        <taxon>Agaricomycetidae</taxon>
        <taxon>Agaricales</taxon>
        <taxon>Marasmiineae</taxon>
        <taxon>Omphalotaceae</taxon>
        <taxon>Collybiopsis</taxon>
        <taxon>Collybiopsis luxurians</taxon>
    </lineage>
</organism>